<dbReference type="AlphaFoldDB" id="A0A1V8YDQ9"/>
<dbReference type="EMBL" id="MJEA01000003">
    <property type="protein sequence ID" value="OQO70743.1"/>
    <property type="molecule type" value="Genomic_DNA"/>
</dbReference>
<name>A0A1V8YDQ9_9ENTE</name>
<evidence type="ECO:0000256" key="3">
    <source>
        <dbReference type="SAM" id="SignalP"/>
    </source>
</evidence>
<feature type="signal peptide" evidence="3">
    <location>
        <begin position="1"/>
        <end position="18"/>
    </location>
</feature>
<dbReference type="Gene3D" id="2.60.40.1240">
    <property type="match status" value="1"/>
</dbReference>
<reference evidence="5 6" key="1">
    <citation type="journal article" date="2017" name="BMC Microbiol.">
        <title>Comparative genomics of Enterococcus spp. isolated from bovine feces.</title>
        <authorList>
            <person name="Beukers A.G."/>
            <person name="Zaheer R."/>
            <person name="Goji N."/>
            <person name="Amoako K.K."/>
            <person name="Chaves A.V."/>
            <person name="Ward M.P."/>
            <person name="McAllister T.A."/>
        </authorList>
    </citation>
    <scope>NUCLEOTIDE SEQUENCE [LARGE SCALE GENOMIC DNA]</scope>
    <source>
        <strain evidence="5 6">F1129D 143</strain>
    </source>
</reference>
<sequence>MKKKLCYISLLATPFILAACSGSKSTTDSMNIQTSQKNTDDSKASETKFANYLEITPENLRTVVDGSNDKKQIVMIDIKAVNTSAEKTGIGAYDFRLKVKDKEVTPYENAENFGLDIESKKEAKGTLSFQIDKGEKEFTLSYNPHGKELASWKFNVN</sequence>
<dbReference type="Pfam" id="PF11611">
    <property type="entry name" value="DUF4352"/>
    <property type="match status" value="1"/>
</dbReference>
<evidence type="ECO:0000256" key="1">
    <source>
        <dbReference type="ARBA" id="ARBA00022729"/>
    </source>
</evidence>
<keyword evidence="1 3" id="KW-0732">Signal</keyword>
<proteinExistence type="predicted"/>
<dbReference type="STRING" id="112904.BH747_04895"/>
<dbReference type="OrthoDB" id="2365488at2"/>
<accession>A0A1V8YDQ9</accession>
<feature type="region of interest" description="Disordered" evidence="2">
    <location>
        <begin position="22"/>
        <end position="41"/>
    </location>
</feature>
<dbReference type="Proteomes" id="UP000192477">
    <property type="component" value="Unassembled WGS sequence"/>
</dbReference>
<evidence type="ECO:0000259" key="4">
    <source>
        <dbReference type="Pfam" id="PF11611"/>
    </source>
</evidence>
<dbReference type="PROSITE" id="PS51257">
    <property type="entry name" value="PROKAR_LIPOPROTEIN"/>
    <property type="match status" value="1"/>
</dbReference>
<protein>
    <recommendedName>
        <fullName evidence="4">DUF4352 domain-containing protein</fullName>
    </recommendedName>
</protein>
<evidence type="ECO:0000256" key="2">
    <source>
        <dbReference type="SAM" id="MobiDB-lite"/>
    </source>
</evidence>
<gene>
    <name evidence="5" type="ORF">BH747_04895</name>
</gene>
<feature type="chain" id="PRO_5038872230" description="DUF4352 domain-containing protein" evidence="3">
    <location>
        <begin position="19"/>
        <end position="157"/>
    </location>
</feature>
<evidence type="ECO:0000313" key="5">
    <source>
        <dbReference type="EMBL" id="OQO70743.1"/>
    </source>
</evidence>
<feature type="compositionally biased region" description="Polar residues" evidence="2">
    <location>
        <begin position="22"/>
        <end position="37"/>
    </location>
</feature>
<organism evidence="5 6">
    <name type="scientific">Enterococcus villorum</name>
    <dbReference type="NCBI Taxonomy" id="112904"/>
    <lineage>
        <taxon>Bacteria</taxon>
        <taxon>Bacillati</taxon>
        <taxon>Bacillota</taxon>
        <taxon>Bacilli</taxon>
        <taxon>Lactobacillales</taxon>
        <taxon>Enterococcaceae</taxon>
        <taxon>Enterococcus</taxon>
    </lineage>
</organism>
<feature type="domain" description="DUF4352" evidence="4">
    <location>
        <begin position="63"/>
        <end position="144"/>
    </location>
</feature>
<dbReference type="InterPro" id="IPR029051">
    <property type="entry name" value="DUF4352"/>
</dbReference>
<evidence type="ECO:0000313" key="6">
    <source>
        <dbReference type="Proteomes" id="UP000192477"/>
    </source>
</evidence>
<dbReference type="InterPro" id="IPR029050">
    <property type="entry name" value="Immunoprotect_excell_Ig-like"/>
</dbReference>
<comment type="caution">
    <text evidence="5">The sequence shown here is derived from an EMBL/GenBank/DDBJ whole genome shotgun (WGS) entry which is preliminary data.</text>
</comment>
<dbReference type="RefSeq" id="WP_081183049.1">
    <property type="nucleotide sequence ID" value="NZ_MJEA01000003.1"/>
</dbReference>